<comment type="caution">
    <text evidence="2">The sequence shown here is derived from an EMBL/GenBank/DDBJ whole genome shotgun (WGS) entry which is preliminary data.</text>
</comment>
<sequence>MTHALNPYAGHSRSQQPASNYLDSFQQNAVGVQNYIPHRSELELAIPENQHSPVETPQMQMVPRPMRGPSAPVGHPIHELIRALYATREAQERENQRRRDWERQHEVSLRQRQSEMERQMNELRQQITTLQAALAQNNSLAGQTSSPALSLNAVGISPSCSPNMDNSHPTTGLFTPQYSLSPAVLPSQPHQPNQPVSPVSPVLQSTPVYGNAHFVQGSSTTPHTSMTQRLYDGGVGDGYQSHQATLQMQHNSPHLRQLPSQQYQDIQSQSAPVHQNYQPSQQASTDTFPPSTSSLSPPRSVTPSPSPLVGSTEISQSPRSPRSPYLSHATSRSSRKRSNADLSSSSSDSASDSSEPNPRYRIRRTNHHDRRFLTIHHAMRAHFLRMMQIETDKELPDSHAEGEALGPDDPIRFVWDKTTKQSVHNSRMKTRIMNDIKENSKLYKHVPRKDFNKKILDATFEQCFVTFRQKFRAQRDALSAQNLKKREDAKARRARRVSRRKIKLANRADAREKIEVLHHVTFDGALQVECMSSEESDYETDGSGSRASILRTRGYAWRSRRLIRFYGILDESMPNKIKRGAGKKERACGPVKEGFSLPPKRVASWMISQRWMNAAQREHPDLPNVVSKLIEEPAGFEWSRLDILGEDSEAETEPRPSPHLPSSQIPQQLPAMQRPHSHHHPQPHQPTSFHMPQDMGLNYNPQSNLPIPQHYNADISSLGYVLPS</sequence>
<feature type="region of interest" description="Disordered" evidence="1">
    <location>
        <begin position="91"/>
        <end position="116"/>
    </location>
</feature>
<dbReference type="AlphaFoldDB" id="A0A8H5GET8"/>
<accession>A0A8H5GET8</accession>
<organism evidence="2 3">
    <name type="scientific">Leucocoprinus leucothites</name>
    <dbReference type="NCBI Taxonomy" id="201217"/>
    <lineage>
        <taxon>Eukaryota</taxon>
        <taxon>Fungi</taxon>
        <taxon>Dikarya</taxon>
        <taxon>Basidiomycota</taxon>
        <taxon>Agaricomycotina</taxon>
        <taxon>Agaricomycetes</taxon>
        <taxon>Agaricomycetidae</taxon>
        <taxon>Agaricales</taxon>
        <taxon>Agaricineae</taxon>
        <taxon>Agaricaceae</taxon>
        <taxon>Leucocoprinus</taxon>
    </lineage>
</organism>
<protein>
    <submittedName>
        <fullName evidence="2">Uncharacterized protein</fullName>
    </submittedName>
</protein>
<evidence type="ECO:0000313" key="2">
    <source>
        <dbReference type="EMBL" id="KAF5363724.1"/>
    </source>
</evidence>
<feature type="compositionally biased region" description="Low complexity" evidence="1">
    <location>
        <begin position="289"/>
        <end position="309"/>
    </location>
</feature>
<feature type="compositionally biased region" description="Low complexity" evidence="1">
    <location>
        <begin position="340"/>
        <end position="354"/>
    </location>
</feature>
<dbReference type="Proteomes" id="UP000559027">
    <property type="component" value="Unassembled WGS sequence"/>
</dbReference>
<feature type="region of interest" description="Disordered" evidence="1">
    <location>
        <begin position="215"/>
        <end position="238"/>
    </location>
</feature>
<feature type="compositionally biased region" description="Polar residues" evidence="1">
    <location>
        <begin position="216"/>
        <end position="228"/>
    </location>
</feature>
<feature type="region of interest" description="Disordered" evidence="1">
    <location>
        <begin position="260"/>
        <end position="366"/>
    </location>
</feature>
<dbReference type="OrthoDB" id="3358418at2759"/>
<feature type="region of interest" description="Disordered" evidence="1">
    <location>
        <begin position="648"/>
        <end position="703"/>
    </location>
</feature>
<gene>
    <name evidence="2" type="ORF">D9756_000742</name>
</gene>
<feature type="compositionally biased region" description="Polar residues" evidence="1">
    <location>
        <begin position="260"/>
        <end position="288"/>
    </location>
</feature>
<keyword evidence="3" id="KW-1185">Reference proteome</keyword>
<evidence type="ECO:0000313" key="3">
    <source>
        <dbReference type="Proteomes" id="UP000559027"/>
    </source>
</evidence>
<evidence type="ECO:0000256" key="1">
    <source>
        <dbReference type="SAM" id="MobiDB-lite"/>
    </source>
</evidence>
<reference evidence="2 3" key="1">
    <citation type="journal article" date="2020" name="ISME J.">
        <title>Uncovering the hidden diversity of litter-decomposition mechanisms in mushroom-forming fungi.</title>
        <authorList>
            <person name="Floudas D."/>
            <person name="Bentzer J."/>
            <person name="Ahren D."/>
            <person name="Johansson T."/>
            <person name="Persson P."/>
            <person name="Tunlid A."/>
        </authorList>
    </citation>
    <scope>NUCLEOTIDE SEQUENCE [LARGE SCALE GENOMIC DNA]</scope>
    <source>
        <strain evidence="2 3">CBS 146.42</strain>
    </source>
</reference>
<dbReference type="EMBL" id="JAACJO010000001">
    <property type="protein sequence ID" value="KAF5363724.1"/>
    <property type="molecule type" value="Genomic_DNA"/>
</dbReference>
<proteinExistence type="predicted"/>
<name>A0A8H5GET8_9AGAR</name>